<evidence type="ECO:0000313" key="2">
    <source>
        <dbReference type="EMBL" id="CUR42544.1"/>
    </source>
</evidence>
<dbReference type="InterPro" id="IPR043129">
    <property type="entry name" value="ATPase_NBD"/>
</dbReference>
<sequence length="424" mass="46872">MTYKLYFANDAGNDSLKGTLFASDGTEAAKQIFSAGEDIECPSVIAMKDSLDVTAPVEFSSEAERDAYMDDSLNHMDVSITSSSISEAGRFLVGQAALDSTMPLTHFDYNDLSGKSEVDLTLLLTLSNLAGKRVQDAYKKGEDLDNQLKMDVYMTTALPISEAKQPNVLRNYRKRYMDNTHIVTFHNFKNPISVSLQFKNVFVGLEGEVAFAAIKNSPNAYPELANSIINSLKEKYPKVADKINNQFIRNIKDAIGFDLGGKTSDCTVITNGKPNIMASNSIMRGYDNVLQRSVDYLQTKNYGFDNIRQLQKYLNEDENPFAPGSKEKVIKVVSSAAEPFADEIVSNASQTLRKIGTSIKIGFVFGGAAVPMKTTRLYEKLNNKFMSFNGDQIIPIVWVDGPYAQVLNRMGLVLILKALMGPKE</sequence>
<gene>
    <name evidence="2" type="ORF">LRLP16767_LR202_02189</name>
</gene>
<dbReference type="Proteomes" id="UP000235484">
    <property type="component" value="Unassembled WGS sequence"/>
</dbReference>
<dbReference type="AlphaFoldDB" id="A0A0U5FEC8"/>
<dbReference type="InterPro" id="IPR049067">
    <property type="entry name" value="MreB-like_C"/>
</dbReference>
<reference evidence="3" key="1">
    <citation type="submission" date="2015-10" db="EMBL/GenBank/DDBJ databases">
        <authorList>
            <person name="Crossman L.C."/>
        </authorList>
    </citation>
    <scope>NUCLEOTIDE SEQUENCE [LARGE SCALE GENOMIC DNA]</scope>
    <source>
        <strain evidence="3">20-2</strain>
    </source>
</reference>
<proteinExistence type="predicted"/>
<dbReference type="SUPFAM" id="SSF53067">
    <property type="entry name" value="Actin-like ATPase domain"/>
    <property type="match status" value="1"/>
</dbReference>
<organism evidence="2 3">
    <name type="scientific">Limosilactobacillus reuteri</name>
    <name type="common">Lactobacillus reuteri</name>
    <dbReference type="NCBI Taxonomy" id="1598"/>
    <lineage>
        <taxon>Bacteria</taxon>
        <taxon>Bacillati</taxon>
        <taxon>Bacillota</taxon>
        <taxon>Bacilli</taxon>
        <taxon>Lactobacillales</taxon>
        <taxon>Lactobacillaceae</taxon>
        <taxon>Limosilactobacillus</taxon>
    </lineage>
</organism>
<name>A0A0U5FEC8_LIMRT</name>
<evidence type="ECO:0000313" key="3">
    <source>
        <dbReference type="Proteomes" id="UP000235484"/>
    </source>
</evidence>
<dbReference type="CDD" id="cd24023">
    <property type="entry name" value="ASKHA_NBD_ParM_Alp7A-like"/>
    <property type="match status" value="1"/>
</dbReference>
<protein>
    <recommendedName>
        <fullName evidence="1">Actin homologue MreB-like C-terminal domain-containing protein</fullName>
    </recommendedName>
</protein>
<dbReference type="Pfam" id="PF21522">
    <property type="entry name" value="MreB-like_C"/>
    <property type="match status" value="1"/>
</dbReference>
<dbReference type="EMBL" id="LN887687">
    <property type="protein sequence ID" value="CUR42544.1"/>
    <property type="molecule type" value="Genomic_DNA"/>
</dbReference>
<accession>A0A0U5FEC8</accession>
<evidence type="ECO:0000259" key="1">
    <source>
        <dbReference type="Pfam" id="PF21522"/>
    </source>
</evidence>
<feature type="domain" description="Actin homologue MreB-like C-terminal" evidence="1">
    <location>
        <begin position="257"/>
        <end position="373"/>
    </location>
</feature>
<dbReference type="RefSeq" id="WP_102817017.1">
    <property type="nucleotide sequence ID" value="NZ_LN887687.1"/>
</dbReference>
<dbReference type="Gene3D" id="3.30.420.40">
    <property type="match status" value="1"/>
</dbReference>